<keyword evidence="1" id="KW-0732">Signal</keyword>
<sequence>MKNPIMVPVQFLLITFLLFAEWTHAYRWIHNPCPEEQPLEKNGHQLICRKICPSGYYCYHWRCCPIILHTTTTTPTSLTTTTIPTTSTSLTTTTIPTTTPIPVICTPPPECPDGSIIIDDMGCSACVYPCPKNLCSENEFCLIKYYQTNTGENVLLGQCYENPCSTGRPYENKIGLTTLCNLNTKNSCPDSYVCTSVNLQKAACCAA</sequence>
<reference evidence="3" key="1">
    <citation type="submission" date="2023-01" db="EMBL/GenBank/DDBJ databases">
        <title>Key to firefly adult light organ development and bioluminescence: homeobox transcription factors regulate luciferase expression and transportation to peroxisome.</title>
        <authorList>
            <person name="Fu X."/>
        </authorList>
    </citation>
    <scope>NUCLEOTIDE SEQUENCE [LARGE SCALE GENOMIC DNA]</scope>
</reference>
<comment type="caution">
    <text evidence="2">The sequence shown here is derived from an EMBL/GenBank/DDBJ whole genome shotgun (WGS) entry which is preliminary data.</text>
</comment>
<feature type="chain" id="PRO_5042816510" evidence="1">
    <location>
        <begin position="26"/>
        <end position="207"/>
    </location>
</feature>
<dbReference type="SMART" id="SM00289">
    <property type="entry name" value="WR1"/>
    <property type="match status" value="2"/>
</dbReference>
<name>A0AAN7SCQ3_9COLE</name>
<dbReference type="Proteomes" id="UP001353858">
    <property type="component" value="Unassembled WGS sequence"/>
</dbReference>
<evidence type="ECO:0000256" key="1">
    <source>
        <dbReference type="SAM" id="SignalP"/>
    </source>
</evidence>
<keyword evidence="3" id="KW-1185">Reference proteome</keyword>
<evidence type="ECO:0000313" key="3">
    <source>
        <dbReference type="Proteomes" id="UP001353858"/>
    </source>
</evidence>
<accession>A0AAN7SCQ3</accession>
<dbReference type="InterPro" id="IPR006150">
    <property type="entry name" value="Cys_repeat_1"/>
</dbReference>
<protein>
    <submittedName>
        <fullName evidence="2">Uncharacterized protein</fullName>
    </submittedName>
</protein>
<proteinExistence type="predicted"/>
<dbReference type="EMBL" id="JARPUR010000001">
    <property type="protein sequence ID" value="KAK4885136.1"/>
    <property type="molecule type" value="Genomic_DNA"/>
</dbReference>
<organism evidence="2 3">
    <name type="scientific">Aquatica leii</name>
    <dbReference type="NCBI Taxonomy" id="1421715"/>
    <lineage>
        <taxon>Eukaryota</taxon>
        <taxon>Metazoa</taxon>
        <taxon>Ecdysozoa</taxon>
        <taxon>Arthropoda</taxon>
        <taxon>Hexapoda</taxon>
        <taxon>Insecta</taxon>
        <taxon>Pterygota</taxon>
        <taxon>Neoptera</taxon>
        <taxon>Endopterygota</taxon>
        <taxon>Coleoptera</taxon>
        <taxon>Polyphaga</taxon>
        <taxon>Elateriformia</taxon>
        <taxon>Elateroidea</taxon>
        <taxon>Lampyridae</taxon>
        <taxon>Luciolinae</taxon>
        <taxon>Aquatica</taxon>
    </lineage>
</organism>
<feature type="signal peptide" evidence="1">
    <location>
        <begin position="1"/>
        <end position="25"/>
    </location>
</feature>
<gene>
    <name evidence="2" type="ORF">RN001_001407</name>
</gene>
<dbReference type="AlphaFoldDB" id="A0AAN7SCQ3"/>
<evidence type="ECO:0000313" key="2">
    <source>
        <dbReference type="EMBL" id="KAK4885136.1"/>
    </source>
</evidence>